<feature type="compositionally biased region" description="Polar residues" evidence="1">
    <location>
        <begin position="51"/>
        <end position="65"/>
    </location>
</feature>
<dbReference type="EMBL" id="JAACLJ010000006">
    <property type="protein sequence ID" value="KAF4584196.1"/>
    <property type="molecule type" value="Genomic_DNA"/>
</dbReference>
<evidence type="ECO:0008006" key="4">
    <source>
        <dbReference type="Google" id="ProtNLM"/>
    </source>
</evidence>
<feature type="compositionally biased region" description="Pro residues" evidence="1">
    <location>
        <begin position="73"/>
        <end position="85"/>
    </location>
</feature>
<comment type="caution">
    <text evidence="2">The sequence shown here is derived from an EMBL/GenBank/DDBJ whole genome shotgun (WGS) entry which is preliminary data.</text>
</comment>
<evidence type="ECO:0000313" key="3">
    <source>
        <dbReference type="Proteomes" id="UP000562929"/>
    </source>
</evidence>
<dbReference type="AlphaFoldDB" id="A0A8H4Q3K2"/>
<proteinExistence type="predicted"/>
<dbReference type="OrthoDB" id="4538483at2759"/>
<reference evidence="2 3" key="1">
    <citation type="journal article" date="2020" name="G3 (Bethesda)">
        <title>Genetic Underpinnings of Host Manipulation by Ophiocordyceps as Revealed by Comparative Transcriptomics.</title>
        <authorList>
            <person name="Will I."/>
            <person name="Das B."/>
            <person name="Trinh T."/>
            <person name="Brachmann A."/>
            <person name="Ohm R.A."/>
            <person name="de Bekker C."/>
        </authorList>
    </citation>
    <scope>NUCLEOTIDE SEQUENCE [LARGE SCALE GENOMIC DNA]</scope>
    <source>
        <strain evidence="2 3">EC05</strain>
    </source>
</reference>
<protein>
    <recommendedName>
        <fullName evidence="4">DNA mismatch repair protein HSM3 N-terminal domain-containing protein</fullName>
    </recommendedName>
</protein>
<feature type="region of interest" description="Disordered" evidence="1">
    <location>
        <begin position="51"/>
        <end position="88"/>
    </location>
</feature>
<accession>A0A8H4Q3K2</accession>
<evidence type="ECO:0000313" key="2">
    <source>
        <dbReference type="EMBL" id="KAF4584196.1"/>
    </source>
</evidence>
<gene>
    <name evidence="2" type="ORF">GQ602_005569</name>
</gene>
<dbReference type="Proteomes" id="UP000562929">
    <property type="component" value="Unassembled WGS sequence"/>
</dbReference>
<keyword evidence="3" id="KW-1185">Reference proteome</keyword>
<evidence type="ECO:0000256" key="1">
    <source>
        <dbReference type="SAM" id="MobiDB-lite"/>
    </source>
</evidence>
<organism evidence="2 3">
    <name type="scientific">Ophiocordyceps camponoti-floridani</name>
    <dbReference type="NCBI Taxonomy" id="2030778"/>
    <lineage>
        <taxon>Eukaryota</taxon>
        <taxon>Fungi</taxon>
        <taxon>Dikarya</taxon>
        <taxon>Ascomycota</taxon>
        <taxon>Pezizomycotina</taxon>
        <taxon>Sordariomycetes</taxon>
        <taxon>Hypocreomycetidae</taxon>
        <taxon>Hypocreales</taxon>
        <taxon>Ophiocordycipitaceae</taxon>
        <taxon>Ophiocordyceps</taxon>
    </lineage>
</organism>
<sequence>MDHVVVPIRPSTSPISGLSELQAHLEALTRDNTLAPDAKLLDEVELQLTGKQPITNSRQQDNYVLTTTSPQPKTSPPPPNSPPPLANLLKTTAQDTTPLLTLAIKLISPLSLSESLTFADGPSLLAALRSPLRGANLLALAIVGKAASSADEAARLADMPGLVEELLRCWLESADVGVGESAAGVLGGVLEVDCPIVETVVNGTRNHLDTGIRHDRPPGRGRIWPLILASQANLTRIHNSCSLNNPSRSTHDITISQGRLLSLLPRLSALDLDRLTAPSIFHDVSGRGILQWAALSMVDRSDTLMHLSLINFYESLVVAMLGRPHGLDDALRGVFRHAVGNDAVLEYALRSLPDRSEGGREELRRYVDELLS</sequence>
<name>A0A8H4Q3K2_9HYPO</name>